<proteinExistence type="predicted"/>
<name>A0A3B0V869_9ZZZZ</name>
<dbReference type="AlphaFoldDB" id="A0A3B0V869"/>
<accession>A0A3B0V869</accession>
<organism evidence="1">
    <name type="scientific">hydrothermal vent metagenome</name>
    <dbReference type="NCBI Taxonomy" id="652676"/>
    <lineage>
        <taxon>unclassified sequences</taxon>
        <taxon>metagenomes</taxon>
        <taxon>ecological metagenomes</taxon>
    </lineage>
</organism>
<sequence length="287" mass="32566">MYPLNFFSLFPPFPKNNKVFVAMSFEDKFNKRWEEVILPGIKNIARGGQRLEAYRVDVRKVSDSILTEILTEISNCLLVFADLTSLGELNGKPIRNGNVMYEVGLANAVRLPEEVVLFRSDDEPLLFDISNIRIHKYNPEDEPKLARQKIGEAIFATLKELDLKKHLAVQKTADSLDFNAWQTLTMAAHLGTFAHPTTRTMGNAVGNMNTIRSISRLLELGILETQYHKLTAENISLPDDKPIEELVKYKMTPFGIAVLHAVADKMNMTDKTILKKLDEKFSKITKE</sequence>
<reference evidence="1" key="1">
    <citation type="submission" date="2018-06" db="EMBL/GenBank/DDBJ databases">
        <authorList>
            <person name="Zhirakovskaya E."/>
        </authorList>
    </citation>
    <scope>NUCLEOTIDE SEQUENCE</scope>
</reference>
<dbReference type="EMBL" id="UOEZ01000041">
    <property type="protein sequence ID" value="VAW36503.1"/>
    <property type="molecule type" value="Genomic_DNA"/>
</dbReference>
<evidence type="ECO:0000313" key="1">
    <source>
        <dbReference type="EMBL" id="VAW36503.1"/>
    </source>
</evidence>
<protein>
    <submittedName>
        <fullName evidence="1">Diguanylate cyclase/phosphodiesterase (GGDEF &amp; EAL domains) with PAS/PAC sensor(S)</fullName>
    </submittedName>
</protein>
<gene>
    <name evidence="1" type="ORF">MNBD_DELTA02-255</name>
</gene>